<evidence type="ECO:0000313" key="3">
    <source>
        <dbReference type="EMBL" id="OGF65217.1"/>
    </source>
</evidence>
<keyword evidence="1" id="KW-0808">Transferase</keyword>
<dbReference type="AlphaFoldDB" id="A0A1F5VPE1"/>
<dbReference type="PANTHER" id="PTHR46401">
    <property type="entry name" value="GLYCOSYLTRANSFERASE WBBK-RELATED"/>
    <property type="match status" value="1"/>
</dbReference>
<dbReference type="InterPro" id="IPR001296">
    <property type="entry name" value="Glyco_trans_1"/>
</dbReference>
<proteinExistence type="predicted"/>
<sequence length="390" mass="44919">MKIGIVIQRYGLDVIGGSEFLCRHLAEHLTKHFQIDVLTTCSKDYITWNNEYSPGRSRINGVTVIRFKNAKTRNLEEFNKFSDWIYRNAHTKEDELRWLENQGPVCPDLINYIKQESKNYQLMIFFTYLYYPTYYGIKECECKVMLIPTAHDEPAIKLSIYKEVISKANAIIFNTPAEKTLVQNLFDIDSKISPVIGVGVRIPSHLRRGAFKKKNGLDKDYLCFGGRIDAGKGCQEMIEFYLRYRGKHPDYPLLVLFGRLEMPLPPVDDIIYTGFISEQEKIEILAGARAVIVPSAYESLSLILLEGFSCGIPALVNASSPVLTEHCVHSNGGLFYSNYEEFEKLLDLLLHEYQLRNILARNGLRYVRSRYSWSKVINEYLGLMHQLSPR</sequence>
<evidence type="ECO:0000313" key="4">
    <source>
        <dbReference type="Proteomes" id="UP000178943"/>
    </source>
</evidence>
<evidence type="ECO:0000259" key="2">
    <source>
        <dbReference type="Pfam" id="PF00534"/>
    </source>
</evidence>
<name>A0A1F5VPE1_9BACT</name>
<dbReference type="PANTHER" id="PTHR46401:SF2">
    <property type="entry name" value="GLYCOSYLTRANSFERASE WBBK-RELATED"/>
    <property type="match status" value="1"/>
</dbReference>
<reference evidence="3 4" key="1">
    <citation type="journal article" date="2016" name="Nat. Commun.">
        <title>Thousands of microbial genomes shed light on interconnected biogeochemical processes in an aquifer system.</title>
        <authorList>
            <person name="Anantharaman K."/>
            <person name="Brown C.T."/>
            <person name="Hug L.A."/>
            <person name="Sharon I."/>
            <person name="Castelle C.J."/>
            <person name="Probst A.J."/>
            <person name="Thomas B.C."/>
            <person name="Singh A."/>
            <person name="Wilkins M.J."/>
            <person name="Karaoz U."/>
            <person name="Brodie E.L."/>
            <person name="Williams K.H."/>
            <person name="Hubbard S.S."/>
            <person name="Banfield J.F."/>
        </authorList>
    </citation>
    <scope>NUCLEOTIDE SEQUENCE [LARGE SCALE GENOMIC DNA]</scope>
</reference>
<organism evidence="3 4">
    <name type="scientific">Candidatus Fischerbacteria bacterium RBG_13_37_8</name>
    <dbReference type="NCBI Taxonomy" id="1817863"/>
    <lineage>
        <taxon>Bacteria</taxon>
        <taxon>Candidatus Fischeribacteriota</taxon>
    </lineage>
</organism>
<dbReference type="Pfam" id="PF00534">
    <property type="entry name" value="Glycos_transf_1"/>
    <property type="match status" value="1"/>
</dbReference>
<dbReference type="CDD" id="cd03801">
    <property type="entry name" value="GT4_PimA-like"/>
    <property type="match status" value="1"/>
</dbReference>
<dbReference type="EMBL" id="MFGW01000114">
    <property type="protein sequence ID" value="OGF65217.1"/>
    <property type="molecule type" value="Genomic_DNA"/>
</dbReference>
<gene>
    <name evidence="3" type="ORF">A2Y62_17830</name>
</gene>
<protein>
    <recommendedName>
        <fullName evidence="2">Glycosyl transferase family 1 domain-containing protein</fullName>
    </recommendedName>
</protein>
<dbReference type="STRING" id="1817863.A2Y62_17830"/>
<dbReference type="Gene3D" id="3.40.50.2000">
    <property type="entry name" value="Glycogen Phosphorylase B"/>
    <property type="match status" value="2"/>
</dbReference>
<feature type="domain" description="Glycosyl transferase family 1" evidence="2">
    <location>
        <begin position="213"/>
        <end position="363"/>
    </location>
</feature>
<comment type="caution">
    <text evidence="3">The sequence shown here is derived from an EMBL/GenBank/DDBJ whole genome shotgun (WGS) entry which is preliminary data.</text>
</comment>
<evidence type="ECO:0000256" key="1">
    <source>
        <dbReference type="ARBA" id="ARBA00022679"/>
    </source>
</evidence>
<dbReference type="SUPFAM" id="SSF53756">
    <property type="entry name" value="UDP-Glycosyltransferase/glycogen phosphorylase"/>
    <property type="match status" value="1"/>
</dbReference>
<dbReference type="GO" id="GO:0009103">
    <property type="term" value="P:lipopolysaccharide biosynthetic process"/>
    <property type="evidence" value="ECO:0007669"/>
    <property type="project" value="TreeGrafter"/>
</dbReference>
<dbReference type="Proteomes" id="UP000178943">
    <property type="component" value="Unassembled WGS sequence"/>
</dbReference>
<dbReference type="GO" id="GO:0016757">
    <property type="term" value="F:glycosyltransferase activity"/>
    <property type="evidence" value="ECO:0007669"/>
    <property type="project" value="InterPro"/>
</dbReference>
<accession>A0A1F5VPE1</accession>